<accession>A0ABT6AT76</accession>
<dbReference type="Proteomes" id="UP001216674">
    <property type="component" value="Unassembled WGS sequence"/>
</dbReference>
<dbReference type="EMBL" id="JARJLM010000386">
    <property type="protein sequence ID" value="MDF3835810.1"/>
    <property type="molecule type" value="Genomic_DNA"/>
</dbReference>
<gene>
    <name evidence="1" type="ORF">P3W85_23075</name>
</gene>
<organism evidence="1 2">
    <name type="scientific">Cupriavidus basilensis</name>
    <dbReference type="NCBI Taxonomy" id="68895"/>
    <lineage>
        <taxon>Bacteria</taxon>
        <taxon>Pseudomonadati</taxon>
        <taxon>Pseudomonadota</taxon>
        <taxon>Betaproteobacteria</taxon>
        <taxon>Burkholderiales</taxon>
        <taxon>Burkholderiaceae</taxon>
        <taxon>Cupriavidus</taxon>
    </lineage>
</organism>
<keyword evidence="2" id="KW-1185">Reference proteome</keyword>
<dbReference type="RefSeq" id="WP_017228982.1">
    <property type="nucleotide sequence ID" value="NZ_JARJLM010000386.1"/>
</dbReference>
<reference evidence="1 2" key="1">
    <citation type="submission" date="2023-03" db="EMBL/GenBank/DDBJ databases">
        <title>Draft assemblies of triclosan tolerant bacteria isolated from returned activated sludge.</title>
        <authorList>
            <person name="Van Hamelsveld S."/>
        </authorList>
    </citation>
    <scope>NUCLEOTIDE SEQUENCE [LARGE SCALE GENOMIC DNA]</scope>
    <source>
        <strain evidence="1 2">GW210010_S58</strain>
    </source>
</reference>
<proteinExistence type="predicted"/>
<name>A0ABT6AT76_9BURK</name>
<sequence>MSIESYNGYTVRGFGRPLVDGMFEATGAVEKDGRLQEGSEPLGYYPTFELAVAQGLVWAKAWVDAHS</sequence>
<evidence type="ECO:0000313" key="2">
    <source>
        <dbReference type="Proteomes" id="UP001216674"/>
    </source>
</evidence>
<comment type="caution">
    <text evidence="1">The sequence shown here is derived from an EMBL/GenBank/DDBJ whole genome shotgun (WGS) entry which is preliminary data.</text>
</comment>
<protein>
    <submittedName>
        <fullName evidence="1">Uncharacterized protein</fullName>
    </submittedName>
</protein>
<evidence type="ECO:0000313" key="1">
    <source>
        <dbReference type="EMBL" id="MDF3835810.1"/>
    </source>
</evidence>